<evidence type="ECO:0000313" key="1">
    <source>
        <dbReference type="EMBL" id="SHO66406.1"/>
    </source>
</evidence>
<protein>
    <recommendedName>
        <fullName evidence="3">1,4-alpha-glucan branching enzyme</fullName>
    </recommendedName>
</protein>
<dbReference type="OrthoDB" id="9808866at2"/>
<gene>
    <name evidence="1" type="ORF">SAMN02745172_03065</name>
</gene>
<proteinExistence type="predicted"/>
<evidence type="ECO:0008006" key="3">
    <source>
        <dbReference type="Google" id="ProtNLM"/>
    </source>
</evidence>
<evidence type="ECO:0000313" key="2">
    <source>
        <dbReference type="Proteomes" id="UP000186406"/>
    </source>
</evidence>
<accession>A0A1M7ZP13</accession>
<keyword evidence="2" id="KW-1185">Reference proteome</keyword>
<sequence length="88" mass="10171">MSEASKTRDHDEIRRWIEARDGRPACIRTNGSGGILRIDFGEPEENLEEISWDEFFRIFDESDLDFLHQDKTADGKTSRFSKFVSSDG</sequence>
<name>A0A1M7ZP13_9HYPH</name>
<dbReference type="STRING" id="1123029.SAMN02745172_03065"/>
<dbReference type="Proteomes" id="UP000186406">
    <property type="component" value="Unassembled WGS sequence"/>
</dbReference>
<organism evidence="1 2">
    <name type="scientific">Pseudoxanthobacter soli DSM 19599</name>
    <dbReference type="NCBI Taxonomy" id="1123029"/>
    <lineage>
        <taxon>Bacteria</taxon>
        <taxon>Pseudomonadati</taxon>
        <taxon>Pseudomonadota</taxon>
        <taxon>Alphaproteobacteria</taxon>
        <taxon>Hyphomicrobiales</taxon>
        <taxon>Segnochrobactraceae</taxon>
        <taxon>Pseudoxanthobacter</taxon>
    </lineage>
</organism>
<dbReference type="RefSeq" id="WP_073630231.1">
    <property type="nucleotide sequence ID" value="NZ_FRXO01000006.1"/>
</dbReference>
<dbReference type="AlphaFoldDB" id="A0A1M7ZP13"/>
<dbReference type="EMBL" id="FRXO01000006">
    <property type="protein sequence ID" value="SHO66406.1"/>
    <property type="molecule type" value="Genomic_DNA"/>
</dbReference>
<reference evidence="1 2" key="1">
    <citation type="submission" date="2016-12" db="EMBL/GenBank/DDBJ databases">
        <authorList>
            <person name="Song W.-J."/>
            <person name="Kurnit D.M."/>
        </authorList>
    </citation>
    <scope>NUCLEOTIDE SEQUENCE [LARGE SCALE GENOMIC DNA]</scope>
    <source>
        <strain evidence="1 2">DSM 19599</strain>
    </source>
</reference>